<comment type="caution">
    <text evidence="2">The sequence shown here is derived from an EMBL/GenBank/DDBJ whole genome shotgun (WGS) entry which is preliminary data.</text>
</comment>
<keyword evidence="3" id="KW-1185">Reference proteome</keyword>
<gene>
    <name evidence="2" type="ORF">IC234_07390</name>
</gene>
<feature type="signal peptide" evidence="1">
    <location>
        <begin position="1"/>
        <end position="23"/>
    </location>
</feature>
<feature type="chain" id="PRO_5045760202" description="YceI family protein" evidence="1">
    <location>
        <begin position="24"/>
        <end position="184"/>
    </location>
</feature>
<proteinExistence type="predicted"/>
<evidence type="ECO:0008006" key="4">
    <source>
        <dbReference type="Google" id="ProtNLM"/>
    </source>
</evidence>
<accession>A0ABR8JRK3</accession>
<evidence type="ECO:0000256" key="1">
    <source>
        <dbReference type="SAM" id="SignalP"/>
    </source>
</evidence>
<evidence type="ECO:0000313" key="3">
    <source>
        <dbReference type="Proteomes" id="UP000606003"/>
    </source>
</evidence>
<evidence type="ECO:0000313" key="2">
    <source>
        <dbReference type="EMBL" id="MBD2721947.1"/>
    </source>
</evidence>
<reference evidence="2 3" key="1">
    <citation type="submission" date="2020-09" db="EMBL/GenBank/DDBJ databases">
        <authorList>
            <person name="Kim M.K."/>
        </authorList>
    </citation>
    <scope>NUCLEOTIDE SEQUENCE [LARGE SCALE GENOMIC DNA]</scope>
    <source>
        <strain evidence="2 3">BT189</strain>
    </source>
</reference>
<protein>
    <recommendedName>
        <fullName evidence="4">YceI family protein</fullName>
    </recommendedName>
</protein>
<dbReference type="Proteomes" id="UP000606003">
    <property type="component" value="Unassembled WGS sequence"/>
</dbReference>
<keyword evidence="1" id="KW-0732">Signal</keyword>
<sequence length="184" mass="20312">MKRYHFYLVLLAVCAATAWITKAHDPIDKTKWVKYVLDRKWAFTAPAGAKINSFGEASDVEAKGIVTLKDDLVKLEFDSEYIKPANNTTCSLKATVARLKKRIDRGDYRHFDTGEVRHVVRADSIHGMGALIVTPVKTGIGITYIAITDCENAAGLSMLGKNLSASNQAIVLEIFKGIHHVPLK</sequence>
<organism evidence="2 3">
    <name type="scientific">Hymenobacter armeniacus</name>
    <dbReference type="NCBI Taxonomy" id="2771358"/>
    <lineage>
        <taxon>Bacteria</taxon>
        <taxon>Pseudomonadati</taxon>
        <taxon>Bacteroidota</taxon>
        <taxon>Cytophagia</taxon>
        <taxon>Cytophagales</taxon>
        <taxon>Hymenobacteraceae</taxon>
        <taxon>Hymenobacter</taxon>
    </lineage>
</organism>
<dbReference type="RefSeq" id="WP_190923207.1">
    <property type="nucleotide sequence ID" value="NZ_JACXAC010000002.1"/>
</dbReference>
<name>A0ABR8JRK3_9BACT</name>
<dbReference type="EMBL" id="JACXAC010000002">
    <property type="protein sequence ID" value="MBD2721947.1"/>
    <property type="molecule type" value="Genomic_DNA"/>
</dbReference>